<feature type="region of interest" description="Disordered" evidence="1">
    <location>
        <begin position="702"/>
        <end position="769"/>
    </location>
</feature>
<gene>
    <name evidence="3" type="ORF">FRX48_00544</name>
</gene>
<dbReference type="OrthoDB" id="3925024at2759"/>
<feature type="compositionally biased region" description="Basic residues" evidence="1">
    <location>
        <begin position="1181"/>
        <end position="1190"/>
    </location>
</feature>
<evidence type="ECO:0000313" key="4">
    <source>
        <dbReference type="Proteomes" id="UP000324767"/>
    </source>
</evidence>
<dbReference type="SUPFAM" id="SSF81383">
    <property type="entry name" value="F-box domain"/>
    <property type="match status" value="1"/>
</dbReference>
<feature type="compositionally biased region" description="Low complexity" evidence="1">
    <location>
        <begin position="848"/>
        <end position="862"/>
    </location>
</feature>
<feature type="compositionally biased region" description="Basic and acidic residues" evidence="1">
    <location>
        <begin position="24"/>
        <end position="50"/>
    </location>
</feature>
<dbReference type="Proteomes" id="UP000324767">
    <property type="component" value="Unassembled WGS sequence"/>
</dbReference>
<dbReference type="InterPro" id="IPR055589">
    <property type="entry name" value="DUF7165"/>
</dbReference>
<dbReference type="CDD" id="cd09917">
    <property type="entry name" value="F-box_SF"/>
    <property type="match status" value="1"/>
</dbReference>
<dbReference type="InterPro" id="IPR015943">
    <property type="entry name" value="WD40/YVTN_repeat-like_dom_sf"/>
</dbReference>
<feature type="compositionally biased region" description="Basic and acidic residues" evidence="1">
    <location>
        <begin position="740"/>
        <end position="751"/>
    </location>
</feature>
<feature type="compositionally biased region" description="Low complexity" evidence="1">
    <location>
        <begin position="1025"/>
        <end position="1039"/>
    </location>
</feature>
<feature type="compositionally biased region" description="Low complexity" evidence="1">
    <location>
        <begin position="1048"/>
        <end position="1060"/>
    </location>
</feature>
<organism evidence="3 4">
    <name type="scientific">Lasallia pustulata</name>
    <dbReference type="NCBI Taxonomy" id="136370"/>
    <lineage>
        <taxon>Eukaryota</taxon>
        <taxon>Fungi</taxon>
        <taxon>Dikarya</taxon>
        <taxon>Ascomycota</taxon>
        <taxon>Pezizomycotina</taxon>
        <taxon>Lecanoromycetes</taxon>
        <taxon>OSLEUM clade</taxon>
        <taxon>Umbilicariomycetidae</taxon>
        <taxon>Umbilicariales</taxon>
        <taxon>Umbilicariaceae</taxon>
        <taxon>Lasallia</taxon>
    </lineage>
</organism>
<feature type="compositionally biased region" description="Low complexity" evidence="1">
    <location>
        <begin position="712"/>
        <end position="725"/>
    </location>
</feature>
<dbReference type="SUPFAM" id="SSF50969">
    <property type="entry name" value="YVTN repeat-like/Quinoprotein amine dehydrogenase"/>
    <property type="match status" value="1"/>
</dbReference>
<name>A0A5M8Q0Z7_9LECA</name>
<dbReference type="PROSITE" id="PS50181">
    <property type="entry name" value="FBOX"/>
    <property type="match status" value="1"/>
</dbReference>
<feature type="compositionally biased region" description="Polar residues" evidence="1">
    <location>
        <begin position="790"/>
        <end position="816"/>
    </location>
</feature>
<feature type="region of interest" description="Disordered" evidence="1">
    <location>
        <begin position="788"/>
        <end position="949"/>
    </location>
</feature>
<reference evidence="3 4" key="1">
    <citation type="submission" date="2019-09" db="EMBL/GenBank/DDBJ databases">
        <title>The hologenome of the rock-dwelling lichen Lasallia pustulata.</title>
        <authorList>
            <person name="Greshake Tzovaras B."/>
            <person name="Segers F."/>
            <person name="Bicker A."/>
            <person name="Dal Grande F."/>
            <person name="Otte J."/>
            <person name="Hankeln T."/>
            <person name="Schmitt I."/>
            <person name="Ebersberger I."/>
        </authorList>
    </citation>
    <scope>NUCLEOTIDE SEQUENCE [LARGE SCALE GENOMIC DNA]</scope>
    <source>
        <strain evidence="3">A1-1</strain>
    </source>
</reference>
<feature type="compositionally biased region" description="Low complexity" evidence="1">
    <location>
        <begin position="1068"/>
        <end position="1087"/>
    </location>
</feature>
<feature type="compositionally biased region" description="Basic residues" evidence="1">
    <location>
        <begin position="1148"/>
        <end position="1157"/>
    </location>
</feature>
<evidence type="ECO:0000256" key="1">
    <source>
        <dbReference type="SAM" id="MobiDB-lite"/>
    </source>
</evidence>
<evidence type="ECO:0000313" key="3">
    <source>
        <dbReference type="EMBL" id="KAA6415826.1"/>
    </source>
</evidence>
<feature type="domain" description="F-box" evidence="2">
    <location>
        <begin position="65"/>
        <end position="111"/>
    </location>
</feature>
<feature type="compositionally biased region" description="Polar residues" evidence="1">
    <location>
        <begin position="829"/>
        <end position="839"/>
    </location>
</feature>
<dbReference type="AlphaFoldDB" id="A0A5M8Q0Z7"/>
<dbReference type="Pfam" id="PF23749">
    <property type="entry name" value="DUF7165"/>
    <property type="match status" value="1"/>
</dbReference>
<comment type="caution">
    <text evidence="3">The sequence shown here is derived from an EMBL/GenBank/DDBJ whole genome shotgun (WGS) entry which is preliminary data.</text>
</comment>
<protein>
    <recommendedName>
        <fullName evidence="2">F-box domain-containing protein</fullName>
    </recommendedName>
</protein>
<proteinExistence type="predicted"/>
<dbReference type="InterPro" id="IPR011044">
    <property type="entry name" value="Quino_amine_DH_bsu"/>
</dbReference>
<feature type="region of interest" description="Disordered" evidence="1">
    <location>
        <begin position="467"/>
        <end position="507"/>
    </location>
</feature>
<dbReference type="InterPro" id="IPR001810">
    <property type="entry name" value="F-box_dom"/>
</dbReference>
<sequence>MAIVSGMATLVEPPEATIPGARLEPQDGERQHEIEQRSTDEKDSQRDEHSSGGTVSKKQRKPVERHAMARLPAEVIENILYRTDPETFASLVLVNRAWRAASQTPHLYVYHLARCPSFSINNNPIFGPFGDETLPDLKRRFAHELRRNLFEAYLHPRKTTINLISTTPTSSAALPGGEAFDFSFSANGHWVLAWSSSRIFVVDTFSSKVCVQRELKVLRRPVAATILDDGSILAVLSTDHQINIYDLSDLKVKHIKSVTLDNPPHAIALSPKGEVIAAAYDGGIEVHSLATSALPTDRRAVKCDAVDALAFSSDGTMLLGTTQNSKHPNTVVLSAPYYTEGLELPEVTELISHIWTSQILFPNSSRDCSHAALLPHHLEGDASWTFTYDRVFENFRAVRTDDLRNGTTYFTGPRAPNTGGSRRCSSSRFVPCTLPAINDGGDLAAAGFSGKDVWVYGIPQNLDAAGSTPIDGTAPTTGNCGPNGGPSLSPTVGGSPATPISRGGTSETADLPQWQVLIDKYRNVFARGRRVAEVQGVTGMRWASQKGRRSIRERLVIIAPGGVSGSAELDQVDQEGFASVDGGRLVVLDFDHSIGDGEREDVTIEVGNIGPEILDEEKVDMATEVALVRRRTVIQRRDGLARAGVSSIRSAVPGLPSVTLTIPELPLLDESSTLGVPPTNRSSQTLGAPTEALSLQEASEAFDAPYSHTQPRSRTSLYRASTAAAAERRRNPRFLSTEPIRFRRPDGRGEVPDESDADNWVPPPPPYTPDAEIPLPEHFKLGILPRHTEPLQSTGSAPEQPPRSSTVPVDSAWNTTIRRRGSLRRPLTMSRQLRSSAHPPSTRRDPLRSATTASRHSSHAASVGRISSAPTCVGPGGTPNPNPGTFNNPRLRPISATLTSAARSDTPSTAPPLPTVSAAAESGDPPGQRRGQSLSLPSSPVRAGFPASRLSLSGSNLQRRLDYPVPPLPRLSHEIFNASPPLLRGVSSPATLPMAENHEPVIAMLPSADQIANLHNRYSRPPSPVISRPGSSGRGSIRGHTSPAPPRSALGAAGNLSSASVDRIQAPARTLSRSSSRGSTLSYSASTPDLFRPSPRRLETIQSISSFLTNQRTRSRDMYASSGVAQMGSGMRERPVAPRVESRRRRWRTVKKVKKSKGGVLDEHADNEGLSIGGEEDEGKRKKGAKCVVM</sequence>
<evidence type="ECO:0000259" key="2">
    <source>
        <dbReference type="PROSITE" id="PS50181"/>
    </source>
</evidence>
<dbReference type="Gene3D" id="2.130.10.10">
    <property type="entry name" value="YVTN repeat-like/Quinoprotein amine dehydrogenase"/>
    <property type="match status" value="1"/>
</dbReference>
<feature type="compositionally biased region" description="Polar residues" evidence="1">
    <location>
        <begin position="896"/>
        <end position="908"/>
    </location>
</feature>
<dbReference type="InterPro" id="IPR036047">
    <property type="entry name" value="F-box-like_dom_sf"/>
</dbReference>
<dbReference type="EMBL" id="VXIT01000001">
    <property type="protein sequence ID" value="KAA6415826.1"/>
    <property type="molecule type" value="Genomic_DNA"/>
</dbReference>
<feature type="region of interest" description="Disordered" evidence="1">
    <location>
        <begin position="1148"/>
        <end position="1190"/>
    </location>
</feature>
<accession>A0A5M8Q0Z7</accession>
<feature type="region of interest" description="Disordered" evidence="1">
    <location>
        <begin position="1017"/>
        <end position="1093"/>
    </location>
</feature>
<feature type="region of interest" description="Disordered" evidence="1">
    <location>
        <begin position="1"/>
        <end position="66"/>
    </location>
</feature>